<dbReference type="GO" id="GO:0006508">
    <property type="term" value="P:proteolysis"/>
    <property type="evidence" value="ECO:0007669"/>
    <property type="project" value="UniProtKB-KW"/>
</dbReference>
<gene>
    <name evidence="16" type="primary">pbpA</name>
    <name evidence="16" type="ORF">NBRC110019_25630</name>
</gene>
<dbReference type="InterPro" id="IPR017790">
    <property type="entry name" value="Penicillin-binding_protein_2"/>
</dbReference>
<dbReference type="NCBIfam" id="TIGR03423">
    <property type="entry name" value="pbp2_mrdA"/>
    <property type="match status" value="1"/>
</dbReference>
<evidence type="ECO:0000256" key="12">
    <source>
        <dbReference type="ARBA" id="ARBA00023136"/>
    </source>
</evidence>
<name>A0A9W6B7X9_9FLAO</name>
<keyword evidence="6" id="KW-0645">Protease</keyword>
<dbReference type="EMBL" id="BRVP01000018">
    <property type="protein sequence ID" value="GLB53522.1"/>
    <property type="molecule type" value="Genomic_DNA"/>
</dbReference>
<protein>
    <submittedName>
        <fullName evidence="16">Penicillin-binding protein 2</fullName>
    </submittedName>
</protein>
<evidence type="ECO:0000256" key="8">
    <source>
        <dbReference type="ARBA" id="ARBA00022801"/>
    </source>
</evidence>
<dbReference type="GO" id="GO:0071972">
    <property type="term" value="F:peptidoglycan L,D-transpeptidase activity"/>
    <property type="evidence" value="ECO:0007669"/>
    <property type="project" value="TreeGrafter"/>
</dbReference>
<dbReference type="GO" id="GO:0009252">
    <property type="term" value="P:peptidoglycan biosynthetic process"/>
    <property type="evidence" value="ECO:0007669"/>
    <property type="project" value="UniProtKB-KW"/>
</dbReference>
<organism evidence="16 17">
    <name type="scientific">Neptunitalea chrysea</name>
    <dbReference type="NCBI Taxonomy" id="1647581"/>
    <lineage>
        <taxon>Bacteria</taxon>
        <taxon>Pseudomonadati</taxon>
        <taxon>Bacteroidota</taxon>
        <taxon>Flavobacteriia</taxon>
        <taxon>Flavobacteriales</taxon>
        <taxon>Flavobacteriaceae</taxon>
        <taxon>Neptunitalea</taxon>
    </lineage>
</organism>
<dbReference type="InterPro" id="IPR005311">
    <property type="entry name" value="PBP_dimer"/>
</dbReference>
<dbReference type="GO" id="GO:0008360">
    <property type="term" value="P:regulation of cell shape"/>
    <property type="evidence" value="ECO:0007669"/>
    <property type="project" value="UniProtKB-KW"/>
</dbReference>
<keyword evidence="11" id="KW-1133">Transmembrane helix</keyword>
<comment type="subcellular location">
    <subcellularLocation>
        <location evidence="2">Cell membrane</location>
    </subcellularLocation>
    <subcellularLocation>
        <location evidence="1">Membrane</location>
        <topology evidence="1">Single-pass membrane protein</topology>
    </subcellularLocation>
</comment>
<dbReference type="InterPro" id="IPR036138">
    <property type="entry name" value="PBP_dimer_sf"/>
</dbReference>
<dbReference type="AlphaFoldDB" id="A0A9W6B7X9"/>
<dbReference type="PANTHER" id="PTHR30627:SF2">
    <property type="entry name" value="PEPTIDOGLYCAN D,D-TRANSPEPTIDASE MRDA"/>
    <property type="match status" value="1"/>
</dbReference>
<dbReference type="InterPro" id="IPR001460">
    <property type="entry name" value="PCN-bd_Tpept"/>
</dbReference>
<dbReference type="GO" id="GO:0008658">
    <property type="term" value="F:penicillin binding"/>
    <property type="evidence" value="ECO:0007669"/>
    <property type="project" value="InterPro"/>
</dbReference>
<dbReference type="Proteomes" id="UP001143545">
    <property type="component" value="Unassembled WGS sequence"/>
</dbReference>
<comment type="caution">
    <text evidence="16">The sequence shown here is derived from an EMBL/GenBank/DDBJ whole genome shotgun (WGS) entry which is preliminary data.</text>
</comment>
<dbReference type="InterPro" id="IPR012338">
    <property type="entry name" value="Beta-lactam/transpept-like"/>
</dbReference>
<keyword evidence="13" id="KW-0961">Cell wall biogenesis/degradation</keyword>
<reference evidence="16" key="1">
    <citation type="submission" date="2022-07" db="EMBL/GenBank/DDBJ databases">
        <title>Taxonomy of Novel Oxalotrophic and Methylotrophic Bacteria.</title>
        <authorList>
            <person name="Sahin N."/>
            <person name="Tani A."/>
        </authorList>
    </citation>
    <scope>NUCLEOTIDE SEQUENCE</scope>
    <source>
        <strain evidence="16">AM327</strain>
    </source>
</reference>
<feature type="domain" description="Penicillin-binding protein transpeptidase" evidence="14">
    <location>
        <begin position="248"/>
        <end position="583"/>
    </location>
</feature>
<dbReference type="SUPFAM" id="SSF56601">
    <property type="entry name" value="beta-lactamase/transpeptidase-like"/>
    <property type="match status" value="1"/>
</dbReference>
<evidence type="ECO:0000256" key="1">
    <source>
        <dbReference type="ARBA" id="ARBA00004167"/>
    </source>
</evidence>
<evidence type="ECO:0000256" key="10">
    <source>
        <dbReference type="ARBA" id="ARBA00022984"/>
    </source>
</evidence>
<evidence type="ECO:0000256" key="11">
    <source>
        <dbReference type="ARBA" id="ARBA00022989"/>
    </source>
</evidence>
<keyword evidence="3" id="KW-1003">Cell membrane</keyword>
<evidence type="ECO:0000256" key="6">
    <source>
        <dbReference type="ARBA" id="ARBA00022670"/>
    </source>
</evidence>
<keyword evidence="17" id="KW-1185">Reference proteome</keyword>
<dbReference type="RefSeq" id="WP_281755537.1">
    <property type="nucleotide sequence ID" value="NZ_BRVP01000018.1"/>
</dbReference>
<evidence type="ECO:0000256" key="3">
    <source>
        <dbReference type="ARBA" id="ARBA00022475"/>
    </source>
</evidence>
<dbReference type="GO" id="GO:0071555">
    <property type="term" value="P:cell wall organization"/>
    <property type="evidence" value="ECO:0007669"/>
    <property type="project" value="UniProtKB-KW"/>
</dbReference>
<evidence type="ECO:0000256" key="5">
    <source>
        <dbReference type="ARBA" id="ARBA00022645"/>
    </source>
</evidence>
<keyword evidence="9" id="KW-0133">Cell shape</keyword>
<proteinExistence type="predicted"/>
<evidence type="ECO:0000256" key="9">
    <source>
        <dbReference type="ARBA" id="ARBA00022960"/>
    </source>
</evidence>
<evidence type="ECO:0000259" key="14">
    <source>
        <dbReference type="Pfam" id="PF00905"/>
    </source>
</evidence>
<dbReference type="Gene3D" id="3.30.1390.30">
    <property type="entry name" value="Penicillin-binding protein 2a, domain 3"/>
    <property type="match status" value="1"/>
</dbReference>
<dbReference type="InterPro" id="IPR050515">
    <property type="entry name" value="Beta-lactam/transpept"/>
</dbReference>
<dbReference type="PANTHER" id="PTHR30627">
    <property type="entry name" value="PEPTIDOGLYCAN D,D-TRANSPEPTIDASE"/>
    <property type="match status" value="1"/>
</dbReference>
<dbReference type="SUPFAM" id="SSF56519">
    <property type="entry name" value="Penicillin binding protein dimerisation domain"/>
    <property type="match status" value="1"/>
</dbReference>
<dbReference type="Gene3D" id="3.40.710.10">
    <property type="entry name" value="DD-peptidase/beta-lactamase superfamily"/>
    <property type="match status" value="1"/>
</dbReference>
<sequence>MRRVFLSAFVIFIALIMLSRLLYLQLLDEEISYSFLDDNAIDAKYHYPERGYIYDRKGKLIVSNAPAYDIMVIPRKVTKLDTLEFCQLLDITQEEFEHKMQKAITYSPRLPSVIVQQLSKKEYAAIQEKMRKYPGFYVQKRMLREYQTKSGANVLGYISEVNEWEAGNKKGYQQGELIGRSGVEKVYENELRGKKGVNYIQKDIYNRVMGPFKNGRYDTLPTPGKDLKITIDKELEAYGEQLMVNKRGGIVAIEPKTGEILALVSAPYYDPALLVGRKRSKNYNKLALDTIAKPLYDRGLLAEYPPGSPFKLINGLIALEEGVINEKTKVTCYHGYHYGRNGFMACHCPSGTVNNLKSGITRSCNAYFSNAYRKIIEKYPTPAEGMQVWSDYVKSFGLGNYLHNDLATGKRGYIPDSSFYNRSYGRNRWFATNTISNAIGQGEVLTTPIQLANVAAIIANRGFYYTPHIIKEIDNQPITDENFTKPKYTNIAPENYEKIIEGMFEVYNNSEIGTARRTRIAGINIGGKTGTAENFAIIEGKRYQLKDHSIFIAFAPIENPQIVVAVFVENGYWGSTYAAPIASLMIEKFIRGEISRTDLEKRMLNSSLQDEYDKALNPEQLSDKKE</sequence>
<keyword evidence="12" id="KW-0472">Membrane</keyword>
<evidence type="ECO:0000256" key="7">
    <source>
        <dbReference type="ARBA" id="ARBA00022692"/>
    </source>
</evidence>
<evidence type="ECO:0000313" key="17">
    <source>
        <dbReference type="Proteomes" id="UP001143545"/>
    </source>
</evidence>
<keyword evidence="5" id="KW-0121">Carboxypeptidase</keyword>
<keyword evidence="10" id="KW-0573">Peptidoglycan synthesis</keyword>
<keyword evidence="8" id="KW-0378">Hydrolase</keyword>
<dbReference type="GO" id="GO:0005886">
    <property type="term" value="C:plasma membrane"/>
    <property type="evidence" value="ECO:0007669"/>
    <property type="project" value="UniProtKB-SubCell"/>
</dbReference>
<dbReference type="GO" id="GO:0009002">
    <property type="term" value="F:serine-type D-Ala-D-Ala carboxypeptidase activity"/>
    <property type="evidence" value="ECO:0007669"/>
    <property type="project" value="InterPro"/>
</dbReference>
<keyword evidence="7" id="KW-0812">Transmembrane</keyword>
<evidence type="ECO:0000259" key="15">
    <source>
        <dbReference type="Pfam" id="PF03717"/>
    </source>
</evidence>
<evidence type="ECO:0000256" key="4">
    <source>
        <dbReference type="ARBA" id="ARBA00022519"/>
    </source>
</evidence>
<keyword evidence="4" id="KW-0997">Cell inner membrane</keyword>
<feature type="domain" description="Penicillin-binding protein dimerisation" evidence="15">
    <location>
        <begin position="47"/>
        <end position="209"/>
    </location>
</feature>
<evidence type="ECO:0000313" key="16">
    <source>
        <dbReference type="EMBL" id="GLB53522.1"/>
    </source>
</evidence>
<dbReference type="Pfam" id="PF03717">
    <property type="entry name" value="PBP_dimer"/>
    <property type="match status" value="1"/>
</dbReference>
<evidence type="ECO:0000256" key="13">
    <source>
        <dbReference type="ARBA" id="ARBA00023316"/>
    </source>
</evidence>
<dbReference type="Gene3D" id="3.90.1310.10">
    <property type="entry name" value="Penicillin-binding protein 2a (Domain 2)"/>
    <property type="match status" value="1"/>
</dbReference>
<dbReference type="Pfam" id="PF00905">
    <property type="entry name" value="Transpeptidase"/>
    <property type="match status" value="1"/>
</dbReference>
<accession>A0A9W6B7X9</accession>
<evidence type="ECO:0000256" key="2">
    <source>
        <dbReference type="ARBA" id="ARBA00004236"/>
    </source>
</evidence>